<evidence type="ECO:0000313" key="2">
    <source>
        <dbReference type="Proteomes" id="UP000008068"/>
    </source>
</evidence>
<sequence>MTSDYPDPAVYHNQKPTNFHCFIDEKMKSEVELSHIIGVRNADSRLTISGPNENFNFLFFEHSKLDSTTTVSMSTVSPDDVTVSSESTTTEETSTVSMADDGNSTWMITSNDTIPDDGFWPFPFPPKRATTPKPPILNTPLNVIFVKNVTVAWNQDTQHFHFLVPDQAFRHYNLVYDFYVNHTSNDDTTLAFHKGKPETRSWRMSGNYTCHFNVKNSNSVCVAISGQQVTVTIFGKVKDTNPMLVFYFVFSLERTCNISRENQFSLPNYLSFDHFFSYADSEGTDYILIHHRGQWIYRLNYRMYLLDQNMFFKVFHLLTPDNEYLFAGFEHADENGLVTKYTDEYGHYRYYYSLFTEQLIGNIFHTEPQEEYEFPTMLRVLFYCSAVYLSIFLTTQMIPNRRPLIFKDLRHSDREIQRLAPVIETVMGKVHAYLEKAKKNGWKKAE</sequence>
<dbReference type="eggNOG" id="ENOG502TGI4">
    <property type="taxonomic scope" value="Eukaryota"/>
</dbReference>
<dbReference type="HOGENOM" id="CLU_524018_0_0_1"/>
<name>G0N3G2_CAEBE</name>
<dbReference type="OMA" id="YILIHHR"/>
<gene>
    <name evidence="1" type="ORF">CAEBREN_14613</name>
</gene>
<protein>
    <submittedName>
        <fullName evidence="1">Uncharacterized protein</fullName>
    </submittedName>
</protein>
<accession>G0N3G2</accession>
<dbReference type="AlphaFoldDB" id="G0N3G2"/>
<dbReference type="EMBL" id="GL379834">
    <property type="protein sequence ID" value="EGT51601.1"/>
    <property type="molecule type" value="Genomic_DNA"/>
</dbReference>
<dbReference type="OrthoDB" id="5847599at2759"/>
<dbReference type="FunCoup" id="G0N3G2">
    <property type="interactions" value="1049"/>
</dbReference>
<dbReference type="InParanoid" id="G0N3G2"/>
<evidence type="ECO:0000313" key="1">
    <source>
        <dbReference type="EMBL" id="EGT51601.1"/>
    </source>
</evidence>
<organism evidence="2">
    <name type="scientific">Caenorhabditis brenneri</name>
    <name type="common">Nematode worm</name>
    <dbReference type="NCBI Taxonomy" id="135651"/>
    <lineage>
        <taxon>Eukaryota</taxon>
        <taxon>Metazoa</taxon>
        <taxon>Ecdysozoa</taxon>
        <taxon>Nematoda</taxon>
        <taxon>Chromadorea</taxon>
        <taxon>Rhabditida</taxon>
        <taxon>Rhabditina</taxon>
        <taxon>Rhabditomorpha</taxon>
        <taxon>Rhabditoidea</taxon>
        <taxon>Rhabditidae</taxon>
        <taxon>Peloderinae</taxon>
        <taxon>Caenorhabditis</taxon>
    </lineage>
</organism>
<keyword evidence="2" id="KW-1185">Reference proteome</keyword>
<proteinExistence type="predicted"/>
<dbReference type="Proteomes" id="UP000008068">
    <property type="component" value="Unassembled WGS sequence"/>
</dbReference>
<reference evidence="2" key="1">
    <citation type="submission" date="2011-07" db="EMBL/GenBank/DDBJ databases">
        <authorList>
            <consortium name="Caenorhabditis brenneri Sequencing and Analysis Consortium"/>
            <person name="Wilson R.K."/>
        </authorList>
    </citation>
    <scope>NUCLEOTIDE SEQUENCE [LARGE SCALE GENOMIC DNA]</scope>
    <source>
        <strain evidence="2">PB2801</strain>
    </source>
</reference>